<dbReference type="EMBL" id="UAUF01000016">
    <property type="protein sequence ID" value="SPZ16907.1"/>
    <property type="molecule type" value="Genomic_DNA"/>
</dbReference>
<evidence type="ECO:0000313" key="1">
    <source>
        <dbReference type="EMBL" id="SPZ16907.1"/>
    </source>
</evidence>
<dbReference type="Proteomes" id="UP000250443">
    <property type="component" value="Unassembled WGS sequence"/>
</dbReference>
<name>A0A2X2D824_PSELU</name>
<proteinExistence type="predicted"/>
<dbReference type="AlphaFoldDB" id="A0A2X2D824"/>
<protein>
    <submittedName>
        <fullName evidence="1">Uncharacterized protein</fullName>
    </submittedName>
</protein>
<accession>A0A2X2D824</accession>
<sequence>MHGLKTNFVPELTLRGKKLKTLTDEQGNTLETAAYLTPTVIRALFRQYLGELDMSEQLELSSEQLMELPNKLRGTYLLWIGRS</sequence>
<evidence type="ECO:0000313" key="2">
    <source>
        <dbReference type="Proteomes" id="UP000250443"/>
    </source>
</evidence>
<reference evidence="1 2" key="1">
    <citation type="submission" date="2018-06" db="EMBL/GenBank/DDBJ databases">
        <authorList>
            <consortium name="Pathogen Informatics"/>
            <person name="Doyle S."/>
        </authorList>
    </citation>
    <scope>NUCLEOTIDE SEQUENCE [LARGE SCALE GENOMIC DNA]</scope>
    <source>
        <strain evidence="1 2">NCTC11842</strain>
    </source>
</reference>
<organism evidence="1 2">
    <name type="scientific">Pseudomonas luteola</name>
    <dbReference type="NCBI Taxonomy" id="47886"/>
    <lineage>
        <taxon>Bacteria</taxon>
        <taxon>Pseudomonadati</taxon>
        <taxon>Pseudomonadota</taxon>
        <taxon>Gammaproteobacteria</taxon>
        <taxon>Pseudomonadales</taxon>
        <taxon>Pseudomonadaceae</taxon>
        <taxon>Pseudomonas</taxon>
    </lineage>
</organism>
<gene>
    <name evidence="1" type="ORF">NCTC11842_05947</name>
</gene>
<dbReference type="RefSeq" id="WP_181591870.1">
    <property type="nucleotide sequence ID" value="NZ_UAUF01000016.1"/>
</dbReference>